<dbReference type="Proteomes" id="UP000215005">
    <property type="component" value="Chromosome"/>
</dbReference>
<organism evidence="3 4">
    <name type="scientific">Nocardiopsis gilva YIM 90087</name>
    <dbReference type="NCBI Taxonomy" id="1235441"/>
    <lineage>
        <taxon>Bacteria</taxon>
        <taxon>Bacillati</taxon>
        <taxon>Actinomycetota</taxon>
        <taxon>Actinomycetes</taxon>
        <taxon>Streptosporangiales</taxon>
        <taxon>Nocardiopsidaceae</taxon>
        <taxon>Nocardiopsis</taxon>
    </lineage>
</organism>
<accession>A0A223S367</accession>
<feature type="compositionally biased region" description="Basic and acidic residues" evidence="1">
    <location>
        <begin position="11"/>
        <end position="20"/>
    </location>
</feature>
<evidence type="ECO:0000313" key="4">
    <source>
        <dbReference type="Proteomes" id="UP000215005"/>
    </source>
</evidence>
<evidence type="ECO:0000256" key="1">
    <source>
        <dbReference type="SAM" id="MobiDB-lite"/>
    </source>
</evidence>
<feature type="compositionally biased region" description="Low complexity" evidence="1">
    <location>
        <begin position="142"/>
        <end position="155"/>
    </location>
</feature>
<proteinExistence type="predicted"/>
<feature type="compositionally biased region" description="Basic and acidic residues" evidence="1">
    <location>
        <begin position="85"/>
        <end position="96"/>
    </location>
</feature>
<dbReference type="EMBL" id="CP022753">
    <property type="protein sequence ID" value="ASU82573.1"/>
    <property type="molecule type" value="Genomic_DNA"/>
</dbReference>
<feature type="compositionally biased region" description="Basic residues" evidence="1">
    <location>
        <begin position="97"/>
        <end position="108"/>
    </location>
</feature>
<feature type="region of interest" description="Disordered" evidence="1">
    <location>
        <begin position="79"/>
        <end position="187"/>
    </location>
</feature>
<evidence type="ECO:0000313" key="3">
    <source>
        <dbReference type="EMBL" id="ASU82573.1"/>
    </source>
</evidence>
<feature type="domain" description="Transposase IS4-like" evidence="2">
    <location>
        <begin position="20"/>
        <end position="103"/>
    </location>
</feature>
<dbReference type="InterPro" id="IPR002559">
    <property type="entry name" value="Transposase_11"/>
</dbReference>
<dbReference type="GO" id="GO:0004803">
    <property type="term" value="F:transposase activity"/>
    <property type="evidence" value="ECO:0007669"/>
    <property type="project" value="InterPro"/>
</dbReference>
<reference evidence="3 4" key="1">
    <citation type="submission" date="2017-08" db="EMBL/GenBank/DDBJ databases">
        <title>The complete genome sequence of Nocardiopsis gilva YIM 90087.</title>
        <authorList>
            <person name="Yin M."/>
            <person name="Tang S."/>
        </authorList>
    </citation>
    <scope>NUCLEOTIDE SEQUENCE [LARGE SCALE GENOMIC DNA]</scope>
    <source>
        <strain evidence="3 4">YIM 90087</strain>
    </source>
</reference>
<evidence type="ECO:0000259" key="2">
    <source>
        <dbReference type="Pfam" id="PF01609"/>
    </source>
</evidence>
<protein>
    <recommendedName>
        <fullName evidence="2">Transposase IS4-like domain-containing protein</fullName>
    </recommendedName>
</protein>
<feature type="region of interest" description="Disordered" evidence="1">
    <location>
        <begin position="1"/>
        <end position="39"/>
    </location>
</feature>
<feature type="compositionally biased region" description="Polar residues" evidence="1">
    <location>
        <begin position="175"/>
        <end position="187"/>
    </location>
</feature>
<dbReference type="AlphaFoldDB" id="A0A223S367"/>
<gene>
    <name evidence="3" type="ORF">CDO52_07050</name>
</gene>
<dbReference type="KEGG" id="ngv:CDO52_07050"/>
<sequence length="187" mass="19921">MPTSTPPGPLKRGEGQDHGTAEPGGHALGRSRGGLATKNHLACEQRQMPMSVVVTAGQRGDAPQFEPVMERIRVVAYGRSGPARTRPERVRADKAYSSKRIRSYPRRRTVPESADRCATPSARGSAGVVRPALTGPTTAPVTRSSAGSTSSNTTGRRPHAKTNSPFATRPPTRSLPPTNSFDYPNTP</sequence>
<name>A0A223S367_9ACTN</name>
<keyword evidence="4" id="KW-1185">Reference proteome</keyword>
<dbReference type="GO" id="GO:0003677">
    <property type="term" value="F:DNA binding"/>
    <property type="evidence" value="ECO:0007669"/>
    <property type="project" value="InterPro"/>
</dbReference>
<dbReference type="GO" id="GO:0006313">
    <property type="term" value="P:DNA transposition"/>
    <property type="evidence" value="ECO:0007669"/>
    <property type="project" value="InterPro"/>
</dbReference>
<dbReference type="Pfam" id="PF01609">
    <property type="entry name" value="DDE_Tnp_1"/>
    <property type="match status" value="1"/>
</dbReference>
<dbReference type="RefSeq" id="WP_086003488.1">
    <property type="nucleotide sequence ID" value="NZ_ANBG01000446.1"/>
</dbReference>